<accession>A0A1W1I0L2</accession>
<feature type="transmembrane region" description="Helical" evidence="1">
    <location>
        <begin position="14"/>
        <end position="31"/>
    </location>
</feature>
<proteinExistence type="predicted"/>
<dbReference type="Proteomes" id="UP000192042">
    <property type="component" value="Chromosome I"/>
</dbReference>
<dbReference type="AlphaFoldDB" id="A0A1W1I0L2"/>
<keyword evidence="1" id="KW-1133">Transmembrane helix</keyword>
<reference evidence="2 3" key="1">
    <citation type="submission" date="2017-03" db="EMBL/GenBank/DDBJ databases">
        <authorList>
            <person name="Afonso C.L."/>
            <person name="Miller P.J."/>
            <person name="Scott M.A."/>
            <person name="Spackman E."/>
            <person name="Goraichik I."/>
            <person name="Dimitrov K.M."/>
            <person name="Suarez D.L."/>
            <person name="Swayne D.E."/>
        </authorList>
    </citation>
    <scope>NUCLEOTIDE SEQUENCE [LARGE SCALE GENOMIC DNA]</scope>
    <source>
        <strain evidence="2">Genome sequencing of Nitrospira japonica strain NJ11</strain>
    </source>
</reference>
<dbReference type="KEGG" id="nja:NSJP_0221"/>
<dbReference type="EMBL" id="LT828648">
    <property type="protein sequence ID" value="SLM46393.1"/>
    <property type="molecule type" value="Genomic_DNA"/>
</dbReference>
<keyword evidence="1" id="KW-0472">Membrane</keyword>
<organism evidence="2 3">
    <name type="scientific">Nitrospira japonica</name>
    <dbReference type="NCBI Taxonomy" id="1325564"/>
    <lineage>
        <taxon>Bacteria</taxon>
        <taxon>Pseudomonadati</taxon>
        <taxon>Nitrospirota</taxon>
        <taxon>Nitrospiria</taxon>
        <taxon>Nitrospirales</taxon>
        <taxon>Nitrospiraceae</taxon>
        <taxon>Nitrospira</taxon>
    </lineage>
</organism>
<sequence length="34" mass="3527">MSIAIGTLDGVVPAAWHALAKLIAFLGVLGYDRS</sequence>
<evidence type="ECO:0000313" key="3">
    <source>
        <dbReference type="Proteomes" id="UP000192042"/>
    </source>
</evidence>
<keyword evidence="1" id="KW-0812">Transmembrane</keyword>
<protein>
    <submittedName>
        <fullName evidence="2">Uncharacterized protein</fullName>
    </submittedName>
</protein>
<keyword evidence="3" id="KW-1185">Reference proteome</keyword>
<evidence type="ECO:0000313" key="2">
    <source>
        <dbReference type="EMBL" id="SLM46393.1"/>
    </source>
</evidence>
<dbReference type="STRING" id="1325564.NSJP_0221"/>
<evidence type="ECO:0000256" key="1">
    <source>
        <dbReference type="SAM" id="Phobius"/>
    </source>
</evidence>
<name>A0A1W1I0L2_9BACT</name>
<gene>
    <name evidence="2" type="ORF">NSJP_0221</name>
</gene>